<proteinExistence type="predicted"/>
<dbReference type="EMBL" id="CAJOBB010031720">
    <property type="protein sequence ID" value="CAF4452859.1"/>
    <property type="molecule type" value="Genomic_DNA"/>
</dbReference>
<evidence type="ECO:0000313" key="1">
    <source>
        <dbReference type="EMBL" id="CAF4452859.1"/>
    </source>
</evidence>
<name>A0A820S5E5_9BILA</name>
<dbReference type="AlphaFoldDB" id="A0A820S5E5"/>
<organism evidence="1 2">
    <name type="scientific">Adineta steineri</name>
    <dbReference type="NCBI Taxonomy" id="433720"/>
    <lineage>
        <taxon>Eukaryota</taxon>
        <taxon>Metazoa</taxon>
        <taxon>Spiralia</taxon>
        <taxon>Gnathifera</taxon>
        <taxon>Rotifera</taxon>
        <taxon>Eurotatoria</taxon>
        <taxon>Bdelloidea</taxon>
        <taxon>Adinetida</taxon>
        <taxon>Adinetidae</taxon>
        <taxon>Adineta</taxon>
    </lineage>
</organism>
<protein>
    <submittedName>
        <fullName evidence="1">Uncharacterized protein</fullName>
    </submittedName>
</protein>
<comment type="caution">
    <text evidence="1">The sequence shown here is derived from an EMBL/GenBank/DDBJ whole genome shotgun (WGS) entry which is preliminary data.</text>
</comment>
<dbReference type="Proteomes" id="UP000663868">
    <property type="component" value="Unassembled WGS sequence"/>
</dbReference>
<reference evidence="1" key="1">
    <citation type="submission" date="2021-02" db="EMBL/GenBank/DDBJ databases">
        <authorList>
            <person name="Nowell W R."/>
        </authorList>
    </citation>
    <scope>NUCLEOTIDE SEQUENCE</scope>
</reference>
<evidence type="ECO:0000313" key="2">
    <source>
        <dbReference type="Proteomes" id="UP000663868"/>
    </source>
</evidence>
<accession>A0A820S5E5</accession>
<sequence>DPISYDTSKDSIEDIVERSRNSLQALINRHQPQGKCYFNAIKQRIASLKKYWVSKISK</sequence>
<gene>
    <name evidence="1" type="ORF">KXQ929_LOCUS54059</name>
</gene>
<feature type="non-terminal residue" evidence="1">
    <location>
        <position position="1"/>
    </location>
</feature>